<dbReference type="Pfam" id="PF12833">
    <property type="entry name" value="HTH_18"/>
    <property type="match status" value="1"/>
</dbReference>
<sequence>MAPGVQDVKEGSASLSTASLSTAPLSTSDRAEVWHDAVSHTFVPMTVRLLEEEPSPGTIVSHQVGPVRISRIEAGPQVVTRGPRMIAAGGPPSLILSLQERGTSLKEQDGRESLIRPGEFSFTDSSRVFRKKIDEDFTFTSFHFPRAELDVSEKALRGLTATAFSRAEGSAALLATYLTQMAREAKRLDAGVGRRAAATALDLLALLVDDRSGQSRPQESQSAASLERVKDYILRNLRDPDLSPSMIAEANYMSLRFLHKLFQREGVTLGTWIRTQRLERCSRDLLRPMAEELGVAGIARRWGFANSSHFSRTFREAYGVSPRDWQVCGRPTD</sequence>
<dbReference type="InterPro" id="IPR009057">
    <property type="entry name" value="Homeodomain-like_sf"/>
</dbReference>
<organism evidence="5 6">
    <name type="scientific">Kitasatospora putterlickiae</name>
    <dbReference type="NCBI Taxonomy" id="221725"/>
    <lineage>
        <taxon>Bacteria</taxon>
        <taxon>Bacillati</taxon>
        <taxon>Actinomycetota</taxon>
        <taxon>Actinomycetes</taxon>
        <taxon>Kitasatosporales</taxon>
        <taxon>Streptomycetaceae</taxon>
        <taxon>Kitasatospora</taxon>
    </lineage>
</organism>
<dbReference type="RefSeq" id="WP_344333260.1">
    <property type="nucleotide sequence ID" value="NZ_BAAAKJ010000131.1"/>
</dbReference>
<reference evidence="6" key="1">
    <citation type="journal article" date="2019" name="Int. J. Syst. Evol. Microbiol.">
        <title>The Global Catalogue of Microorganisms (GCM) 10K type strain sequencing project: providing services to taxonomists for standard genome sequencing and annotation.</title>
        <authorList>
            <consortium name="The Broad Institute Genomics Platform"/>
            <consortium name="The Broad Institute Genome Sequencing Center for Infectious Disease"/>
            <person name="Wu L."/>
            <person name="Ma J."/>
        </authorList>
    </citation>
    <scope>NUCLEOTIDE SEQUENCE [LARGE SCALE GENOMIC DNA]</scope>
    <source>
        <strain evidence="6">JCM 12393</strain>
    </source>
</reference>
<feature type="domain" description="HTH araC/xylS-type" evidence="4">
    <location>
        <begin position="227"/>
        <end position="328"/>
    </location>
</feature>
<dbReference type="Gene3D" id="1.10.10.60">
    <property type="entry name" value="Homeodomain-like"/>
    <property type="match status" value="1"/>
</dbReference>
<name>A0ABP4IPE4_9ACTN</name>
<dbReference type="InterPro" id="IPR020449">
    <property type="entry name" value="Tscrpt_reg_AraC-type_HTH"/>
</dbReference>
<dbReference type="Pfam" id="PF14525">
    <property type="entry name" value="AraC_binding_2"/>
    <property type="match status" value="1"/>
</dbReference>
<accession>A0ABP4IPE4</accession>
<dbReference type="PROSITE" id="PS01124">
    <property type="entry name" value="HTH_ARAC_FAMILY_2"/>
    <property type="match status" value="1"/>
</dbReference>
<evidence type="ECO:0000259" key="4">
    <source>
        <dbReference type="PROSITE" id="PS01124"/>
    </source>
</evidence>
<proteinExistence type="predicted"/>
<dbReference type="Proteomes" id="UP001499863">
    <property type="component" value="Unassembled WGS sequence"/>
</dbReference>
<protein>
    <submittedName>
        <fullName evidence="5">Helix-turn-helix domain-containing protein</fullName>
    </submittedName>
</protein>
<dbReference type="InterPro" id="IPR050204">
    <property type="entry name" value="AraC_XylS_family_regulators"/>
</dbReference>
<dbReference type="InterPro" id="IPR018060">
    <property type="entry name" value="HTH_AraC"/>
</dbReference>
<dbReference type="SMART" id="SM00342">
    <property type="entry name" value="HTH_ARAC"/>
    <property type="match status" value="1"/>
</dbReference>
<evidence type="ECO:0000256" key="1">
    <source>
        <dbReference type="ARBA" id="ARBA00023015"/>
    </source>
</evidence>
<gene>
    <name evidence="5" type="ORF">GCM10009639_25330</name>
</gene>
<dbReference type="PANTHER" id="PTHR46796:SF6">
    <property type="entry name" value="ARAC SUBFAMILY"/>
    <property type="match status" value="1"/>
</dbReference>
<dbReference type="SUPFAM" id="SSF46689">
    <property type="entry name" value="Homeodomain-like"/>
    <property type="match status" value="1"/>
</dbReference>
<evidence type="ECO:0000313" key="5">
    <source>
        <dbReference type="EMBL" id="GAA1392949.1"/>
    </source>
</evidence>
<dbReference type="InterPro" id="IPR035418">
    <property type="entry name" value="AraC-bd_2"/>
</dbReference>
<dbReference type="PANTHER" id="PTHR46796">
    <property type="entry name" value="HTH-TYPE TRANSCRIPTIONAL ACTIVATOR RHAS-RELATED"/>
    <property type="match status" value="1"/>
</dbReference>
<dbReference type="EMBL" id="BAAAKJ010000131">
    <property type="protein sequence ID" value="GAA1392949.1"/>
    <property type="molecule type" value="Genomic_DNA"/>
</dbReference>
<evidence type="ECO:0000256" key="3">
    <source>
        <dbReference type="ARBA" id="ARBA00023163"/>
    </source>
</evidence>
<keyword evidence="2" id="KW-0238">DNA-binding</keyword>
<dbReference type="PRINTS" id="PR00032">
    <property type="entry name" value="HTHARAC"/>
</dbReference>
<keyword evidence="1" id="KW-0805">Transcription regulation</keyword>
<evidence type="ECO:0000256" key="2">
    <source>
        <dbReference type="ARBA" id="ARBA00023125"/>
    </source>
</evidence>
<comment type="caution">
    <text evidence="5">The sequence shown here is derived from an EMBL/GenBank/DDBJ whole genome shotgun (WGS) entry which is preliminary data.</text>
</comment>
<evidence type="ECO:0000313" key="6">
    <source>
        <dbReference type="Proteomes" id="UP001499863"/>
    </source>
</evidence>
<keyword evidence="6" id="KW-1185">Reference proteome</keyword>
<keyword evidence="3" id="KW-0804">Transcription</keyword>